<keyword evidence="1" id="KW-0732">Signal</keyword>
<evidence type="ECO:0000313" key="3">
    <source>
        <dbReference type="Proteomes" id="UP000019487"/>
    </source>
</evidence>
<keyword evidence="3" id="KW-1185">Reference proteome</keyword>
<gene>
    <name evidence="2" type="ORF">SBOR_0896</name>
</gene>
<feature type="chain" id="PRO_5004919236" evidence="1">
    <location>
        <begin position="20"/>
        <end position="121"/>
    </location>
</feature>
<dbReference type="HOGENOM" id="CLU_2039421_0_0_1"/>
<dbReference type="EMBL" id="AYSA01000036">
    <property type="protein sequence ID" value="ESZ98658.1"/>
    <property type="molecule type" value="Genomic_DNA"/>
</dbReference>
<name>W9CRE2_SCLBF</name>
<organism evidence="2 3">
    <name type="scientific">Sclerotinia borealis (strain F-4128)</name>
    <dbReference type="NCBI Taxonomy" id="1432307"/>
    <lineage>
        <taxon>Eukaryota</taxon>
        <taxon>Fungi</taxon>
        <taxon>Dikarya</taxon>
        <taxon>Ascomycota</taxon>
        <taxon>Pezizomycotina</taxon>
        <taxon>Leotiomycetes</taxon>
        <taxon>Helotiales</taxon>
        <taxon>Sclerotiniaceae</taxon>
        <taxon>Sclerotinia</taxon>
    </lineage>
</organism>
<evidence type="ECO:0000313" key="2">
    <source>
        <dbReference type="EMBL" id="ESZ98658.1"/>
    </source>
</evidence>
<evidence type="ECO:0000256" key="1">
    <source>
        <dbReference type="SAM" id="SignalP"/>
    </source>
</evidence>
<feature type="signal peptide" evidence="1">
    <location>
        <begin position="1"/>
        <end position="19"/>
    </location>
</feature>
<dbReference type="OrthoDB" id="3500760at2759"/>
<comment type="caution">
    <text evidence="2">The sequence shown here is derived from an EMBL/GenBank/DDBJ whole genome shotgun (WGS) entry which is preliminary data.</text>
</comment>
<dbReference type="AlphaFoldDB" id="W9CRE2"/>
<reference evidence="2 3" key="1">
    <citation type="journal article" date="2014" name="Genome Announc.">
        <title>Draft genome sequence of Sclerotinia borealis, a psychrophilic plant pathogenic fungus.</title>
        <authorList>
            <person name="Mardanov A.V."/>
            <person name="Beletsky A.V."/>
            <person name="Kadnikov V.V."/>
            <person name="Ignatov A.N."/>
            <person name="Ravin N.V."/>
        </authorList>
    </citation>
    <scope>NUCLEOTIDE SEQUENCE [LARGE SCALE GENOMIC DNA]</scope>
    <source>
        <strain evidence="3">F-4157</strain>
    </source>
</reference>
<protein>
    <submittedName>
        <fullName evidence="2">Uncharacterized protein</fullName>
    </submittedName>
</protein>
<accession>W9CRE2</accession>
<proteinExistence type="predicted"/>
<dbReference type="Proteomes" id="UP000019487">
    <property type="component" value="Unassembled WGS sequence"/>
</dbReference>
<sequence length="121" mass="13026">MLFTTSTISLLAAIGLVSGAPTPSSDSSAASSSSIPSNDCITLWPEVLEDIWEGKTQHIVYNTLSDPQLGASDPNQGNDDMGATWNRSAWTSREYTYASFVIPADAQKCALWSSFPRSTFD</sequence>